<evidence type="ECO:0000313" key="2">
    <source>
        <dbReference type="EMBL" id="KAG7401330.1"/>
    </source>
</evidence>
<dbReference type="OrthoDB" id="261426at2759"/>
<gene>
    <name evidence="2" type="primary">TSNAXIP1_1</name>
    <name evidence="2" type="ORF">PHYBOEH_001746</name>
</gene>
<dbReference type="EMBL" id="JAGDFL010000014">
    <property type="protein sequence ID" value="KAG7401330.1"/>
    <property type="molecule type" value="Genomic_DNA"/>
</dbReference>
<dbReference type="Proteomes" id="UP000693981">
    <property type="component" value="Unassembled WGS sequence"/>
</dbReference>
<dbReference type="AlphaFoldDB" id="A0A8T1XD59"/>
<reference evidence="2" key="1">
    <citation type="submission" date="2021-02" db="EMBL/GenBank/DDBJ databases">
        <authorList>
            <person name="Palmer J.M."/>
        </authorList>
    </citation>
    <scope>NUCLEOTIDE SEQUENCE</scope>
    <source>
        <strain evidence="2">SCRP23</strain>
    </source>
</reference>
<keyword evidence="3" id="KW-1185">Reference proteome</keyword>
<accession>A0A8T1XD59</accession>
<dbReference type="PANTHER" id="PTHR16306">
    <property type="entry name" value="TRANSLIN-ASSOCIATED FACTOR X-INTERACTING PROTEIN 1"/>
    <property type="match status" value="1"/>
</dbReference>
<organism evidence="2 3">
    <name type="scientific">Phytophthora boehmeriae</name>
    <dbReference type="NCBI Taxonomy" id="109152"/>
    <lineage>
        <taxon>Eukaryota</taxon>
        <taxon>Sar</taxon>
        <taxon>Stramenopiles</taxon>
        <taxon>Oomycota</taxon>
        <taxon>Peronosporomycetes</taxon>
        <taxon>Peronosporales</taxon>
        <taxon>Peronosporaceae</taxon>
        <taxon>Phytophthora</taxon>
    </lineage>
</organism>
<dbReference type="PANTHER" id="PTHR16306:SF0">
    <property type="entry name" value="TRANSLIN-ASSOCIATED FACTOR X-INTERACTING PROTEIN 1"/>
    <property type="match status" value="1"/>
</dbReference>
<evidence type="ECO:0000256" key="1">
    <source>
        <dbReference type="SAM" id="Coils"/>
    </source>
</evidence>
<comment type="caution">
    <text evidence="2">The sequence shown here is derived from an EMBL/GenBank/DDBJ whole genome shotgun (WGS) entry which is preliminary data.</text>
</comment>
<evidence type="ECO:0000313" key="3">
    <source>
        <dbReference type="Proteomes" id="UP000693981"/>
    </source>
</evidence>
<name>A0A8T1XD59_9STRA</name>
<protein>
    <submittedName>
        <fullName evidence="2">Translin-associated factor X-interacting protein 1</fullName>
    </submittedName>
</protein>
<dbReference type="GO" id="GO:0005737">
    <property type="term" value="C:cytoplasm"/>
    <property type="evidence" value="ECO:0007669"/>
    <property type="project" value="TreeGrafter"/>
</dbReference>
<keyword evidence="1" id="KW-0175">Coiled coil</keyword>
<feature type="coiled-coil region" evidence="1">
    <location>
        <begin position="6"/>
        <end position="169"/>
    </location>
</feature>
<sequence length="655" mass="76294">MEHALQDELTVQLNQLEGELTQLNARHVYNRAEIETERLVLRRLEKDYASLTEEEADVLRDCEVLELQLENERAQLKELRSQQLYLDFVSSTPLNRHMEEKKWQEQYDNVTLQVQNAEAENRKLEEQIKGLDDQVLTLEAQYAREIESKHQSETALAELEASYKQFQESFDRTRVCYTPRPDWDSIVDDTPELSVHRFQWEIPFDNVRRHDNRVSEREEGTLLEIMGGEAAGENSHRKGRTKTLVKEMLNWIERLQKHCGVNLHLSRIWHDVEEARVQLNILHHQLDRTVRRNSLLSIPITSGSGVITVPPASPGTPGSPSKPKQDYIMALGTHEGIPLFLRHQGRLKRRIMKKIDVEKMVRKVWVEKRKREQRNPLGRFPLEQVLYEKLHRKYGFQPLIAEWGYNLLLALQTFSWDSEIEMFLLCLTGGVSDLVYLDQEQMIRGCQQLLLQLSQLYNVESFASEQRVLLKDALVGLRTYFPLKTPGQLQAIEQAIIRDMHKRKRGGNDSILYIEDILPLDVKYPLGFFVKTIRTQHFKEVQDYYGLLLSELEQRDTDQKGTLPLSAVRDAILTIDPLADQGTVISSLMKTMHVKIKAHLYLREIVHYKAFVKKMNAACLMKFTLNYDSNPMVNWRRRQSSVYGASAAVSRRTQN</sequence>
<proteinExistence type="predicted"/>